<comment type="caution">
    <text evidence="2">The sequence shown here is derived from an EMBL/GenBank/DDBJ whole genome shotgun (WGS) entry which is preliminary data.</text>
</comment>
<evidence type="ECO:0000313" key="3">
    <source>
        <dbReference type="Proteomes" id="UP001589858"/>
    </source>
</evidence>
<dbReference type="EMBL" id="JBHLTM010000047">
    <property type="protein sequence ID" value="MFC0685370.1"/>
    <property type="molecule type" value="Genomic_DNA"/>
</dbReference>
<organism evidence="2 3">
    <name type="scientific">Novosphingobium clariflavum</name>
    <dbReference type="NCBI Taxonomy" id="2029884"/>
    <lineage>
        <taxon>Bacteria</taxon>
        <taxon>Pseudomonadati</taxon>
        <taxon>Pseudomonadota</taxon>
        <taxon>Alphaproteobacteria</taxon>
        <taxon>Sphingomonadales</taxon>
        <taxon>Sphingomonadaceae</taxon>
        <taxon>Novosphingobium</taxon>
    </lineage>
</organism>
<protein>
    <submittedName>
        <fullName evidence="2">Uncharacterized protein</fullName>
    </submittedName>
</protein>
<reference evidence="2 3" key="1">
    <citation type="submission" date="2024-09" db="EMBL/GenBank/DDBJ databases">
        <authorList>
            <person name="Sun Q."/>
            <person name="Mori K."/>
        </authorList>
    </citation>
    <scope>NUCLEOTIDE SEQUENCE [LARGE SCALE GENOMIC DNA]</scope>
    <source>
        <strain evidence="2 3">CICC 11035S</strain>
    </source>
</reference>
<evidence type="ECO:0000256" key="1">
    <source>
        <dbReference type="SAM" id="MobiDB-lite"/>
    </source>
</evidence>
<keyword evidence="3" id="KW-1185">Reference proteome</keyword>
<accession>A0ABV6S810</accession>
<proteinExistence type="predicted"/>
<feature type="compositionally biased region" description="Low complexity" evidence="1">
    <location>
        <begin position="76"/>
        <end position="91"/>
    </location>
</feature>
<feature type="region of interest" description="Disordered" evidence="1">
    <location>
        <begin position="61"/>
        <end position="119"/>
    </location>
</feature>
<evidence type="ECO:0000313" key="2">
    <source>
        <dbReference type="EMBL" id="MFC0685370.1"/>
    </source>
</evidence>
<sequence>MGTLLSSFLRFRLWAMLLLAAIALQAGEPIRAPLERQQGSAFSAATIDLALAAQRRTDAATAQALPLPSLPPSPTIAPAMPRLASLAPARAPRLRPEARGPPPRVHPARLPDSTAPPFA</sequence>
<dbReference type="Proteomes" id="UP001589858">
    <property type="component" value="Unassembled WGS sequence"/>
</dbReference>
<name>A0ABV6S810_9SPHN</name>
<dbReference type="RefSeq" id="WP_267223009.1">
    <property type="nucleotide sequence ID" value="NZ_JAPCWC010000019.1"/>
</dbReference>
<gene>
    <name evidence="2" type="ORF">ACFFF8_12250</name>
</gene>